<reference evidence="1" key="1">
    <citation type="journal article" date="2014" name="PLoS Genet.">
        <title>The Genome of Spironucleus salmonicida Highlights a Fish Pathogen Adapted to Fluctuating Environments.</title>
        <authorList>
            <person name="Xu F."/>
            <person name="Jerlstrom-Hultqvist J."/>
            <person name="Einarsson E."/>
            <person name="Astvaldsson A."/>
            <person name="Svard S.G."/>
            <person name="Andersson J.O."/>
        </authorList>
    </citation>
    <scope>NUCLEOTIDE SEQUENCE</scope>
</reference>
<accession>V6LDG9</accession>
<gene>
    <name evidence="1" type="ORF">SS50377_17870</name>
</gene>
<organism evidence="1">
    <name type="scientific">Spironucleus salmonicida</name>
    <dbReference type="NCBI Taxonomy" id="348837"/>
    <lineage>
        <taxon>Eukaryota</taxon>
        <taxon>Metamonada</taxon>
        <taxon>Diplomonadida</taxon>
        <taxon>Hexamitidae</taxon>
        <taxon>Hexamitinae</taxon>
        <taxon>Spironucleus</taxon>
    </lineage>
</organism>
<dbReference type="AlphaFoldDB" id="V6LDG9"/>
<dbReference type="EMBL" id="KI546159">
    <property type="protein sequence ID" value="EST42555.1"/>
    <property type="molecule type" value="Genomic_DNA"/>
</dbReference>
<sequence length="80" mass="9784">MLLCRRLHHKLKLIIQNDNRRNCHRLPKVVQWRFTSSDGGFPPNYKRHGSQDISRNKHEKFEMWRPDIKFIFYCSAQCQK</sequence>
<evidence type="ECO:0000313" key="1">
    <source>
        <dbReference type="EMBL" id="EST42555.1"/>
    </source>
</evidence>
<name>V6LDG9_9EUKA</name>
<protein>
    <submittedName>
        <fullName evidence="1">Uncharacterized protein</fullName>
    </submittedName>
</protein>
<proteinExistence type="predicted"/>